<comment type="caution">
    <text evidence="6">The sequence shown here is derived from an EMBL/GenBank/DDBJ whole genome shotgun (WGS) entry which is preliminary data.</text>
</comment>
<dbReference type="Proteomes" id="UP001153069">
    <property type="component" value="Unassembled WGS sequence"/>
</dbReference>
<feature type="compositionally biased region" description="Basic and acidic residues" evidence="4">
    <location>
        <begin position="81"/>
        <end position="90"/>
    </location>
</feature>
<evidence type="ECO:0000313" key="7">
    <source>
        <dbReference type="Proteomes" id="UP001153069"/>
    </source>
</evidence>
<dbReference type="InterPro" id="IPR001441">
    <property type="entry name" value="UPP_synth-like"/>
</dbReference>
<accession>A0A9N8ERV2</accession>
<evidence type="ECO:0000256" key="2">
    <source>
        <dbReference type="ARBA" id="ARBA00022679"/>
    </source>
</evidence>
<evidence type="ECO:0000313" key="6">
    <source>
        <dbReference type="EMBL" id="CAB9526022.1"/>
    </source>
</evidence>
<dbReference type="GO" id="GO:0005783">
    <property type="term" value="C:endoplasmic reticulum"/>
    <property type="evidence" value="ECO:0007669"/>
    <property type="project" value="TreeGrafter"/>
</dbReference>
<dbReference type="HAMAP" id="MF_01139">
    <property type="entry name" value="ISPT"/>
    <property type="match status" value="1"/>
</dbReference>
<feature type="chain" id="PRO_5040141091" description="Alkyl transferase" evidence="5">
    <location>
        <begin position="21"/>
        <end position="370"/>
    </location>
</feature>
<dbReference type="InterPro" id="IPR018520">
    <property type="entry name" value="UPP_synth-like_CS"/>
</dbReference>
<evidence type="ECO:0000256" key="5">
    <source>
        <dbReference type="SAM" id="SignalP"/>
    </source>
</evidence>
<sequence length="370" mass="42174">MSSLLLMVLLLISSLDWVAAGYPFSRIYAPAFQQNCKTHHPFNHHYHQHQRKRKSFLHVQPPHQGVFQRVSSTSLQLQSSHKKDTPDKNNNHNLPSQQQDSLKIPRHVALICDGNSRWAKKRGLPSSAGHVAGANQLVNILDALKESGVEYATLFAFSTENWKRPQSEIDDLMRIMEESSHKFYHKAMREHVQVQILGDLQDARIPASLRRALRKLQDDTAVKTAQSTQRPPFTVCFAINYGGRQDIVNASLKLAQAIANGTIAPDQVDEALFASMLCTRDIPDPDLVIRTSGECRLSNYLLWNIAYAELYFCNDIYWPDFDQKSWNRALQWYSQRTRKFGGRQQQQQSAQEERPPRANGATASPVEKTK</sequence>
<keyword evidence="7" id="KW-1185">Reference proteome</keyword>
<evidence type="ECO:0000256" key="1">
    <source>
        <dbReference type="ARBA" id="ARBA00005432"/>
    </source>
</evidence>
<gene>
    <name evidence="6" type="ORF">SEMRO_1765_G296170.1</name>
</gene>
<dbReference type="AlphaFoldDB" id="A0A9N8ERV2"/>
<dbReference type="PANTHER" id="PTHR10291:SF43">
    <property type="entry name" value="DEHYDRODOLICHYL DIPHOSPHATE SYNTHASE COMPLEX SUBUNIT DHDDS"/>
    <property type="match status" value="1"/>
</dbReference>
<feature type="region of interest" description="Disordered" evidence="4">
    <location>
        <begin position="70"/>
        <end position="101"/>
    </location>
</feature>
<dbReference type="Pfam" id="PF01255">
    <property type="entry name" value="Prenyltransf"/>
    <property type="match status" value="1"/>
</dbReference>
<name>A0A9N8ERV2_9STRA</name>
<evidence type="ECO:0000256" key="4">
    <source>
        <dbReference type="SAM" id="MobiDB-lite"/>
    </source>
</evidence>
<proteinExistence type="inferred from homology"/>
<feature type="compositionally biased region" description="Polar residues" evidence="4">
    <location>
        <begin position="70"/>
        <end position="79"/>
    </location>
</feature>
<dbReference type="CDD" id="cd00475">
    <property type="entry name" value="Cis_IPPS"/>
    <property type="match status" value="1"/>
</dbReference>
<dbReference type="OrthoDB" id="4173905at2759"/>
<dbReference type="EMBL" id="CAICTM010001763">
    <property type="protein sequence ID" value="CAB9526022.1"/>
    <property type="molecule type" value="Genomic_DNA"/>
</dbReference>
<protein>
    <recommendedName>
        <fullName evidence="3">Alkyl transferase</fullName>
        <ecNumber evidence="3">2.5.1.-</ecNumber>
    </recommendedName>
</protein>
<dbReference type="PROSITE" id="PS01066">
    <property type="entry name" value="UPP_SYNTHASE"/>
    <property type="match status" value="1"/>
</dbReference>
<evidence type="ECO:0000256" key="3">
    <source>
        <dbReference type="RuleBase" id="RU363018"/>
    </source>
</evidence>
<organism evidence="6 7">
    <name type="scientific">Seminavis robusta</name>
    <dbReference type="NCBI Taxonomy" id="568900"/>
    <lineage>
        <taxon>Eukaryota</taxon>
        <taxon>Sar</taxon>
        <taxon>Stramenopiles</taxon>
        <taxon>Ochrophyta</taxon>
        <taxon>Bacillariophyta</taxon>
        <taxon>Bacillariophyceae</taxon>
        <taxon>Bacillariophycidae</taxon>
        <taxon>Naviculales</taxon>
        <taxon>Naviculaceae</taxon>
        <taxon>Seminavis</taxon>
    </lineage>
</organism>
<reference evidence="6" key="1">
    <citation type="submission" date="2020-06" db="EMBL/GenBank/DDBJ databases">
        <authorList>
            <consortium name="Plant Systems Biology data submission"/>
        </authorList>
    </citation>
    <scope>NUCLEOTIDE SEQUENCE</scope>
    <source>
        <strain evidence="6">D6</strain>
    </source>
</reference>
<feature type="compositionally biased region" description="Polar residues" evidence="4">
    <location>
        <begin position="91"/>
        <end position="101"/>
    </location>
</feature>
<dbReference type="SUPFAM" id="SSF64005">
    <property type="entry name" value="Undecaprenyl diphosphate synthase"/>
    <property type="match status" value="1"/>
</dbReference>
<dbReference type="GO" id="GO:0045547">
    <property type="term" value="F:ditrans,polycis-polyprenyl diphosphate synthase [(2E,6E)-farnesyl diphosphate specific] activity"/>
    <property type="evidence" value="ECO:0007669"/>
    <property type="project" value="TreeGrafter"/>
</dbReference>
<dbReference type="EC" id="2.5.1.-" evidence="3"/>
<feature type="signal peptide" evidence="5">
    <location>
        <begin position="1"/>
        <end position="20"/>
    </location>
</feature>
<keyword evidence="2 3" id="KW-0808">Transferase</keyword>
<dbReference type="GO" id="GO:0016094">
    <property type="term" value="P:polyprenol biosynthetic process"/>
    <property type="evidence" value="ECO:0007669"/>
    <property type="project" value="TreeGrafter"/>
</dbReference>
<dbReference type="NCBIfam" id="TIGR00055">
    <property type="entry name" value="uppS"/>
    <property type="match status" value="1"/>
</dbReference>
<dbReference type="InterPro" id="IPR036424">
    <property type="entry name" value="UPP_synth-like_sf"/>
</dbReference>
<dbReference type="Gene3D" id="3.40.1180.10">
    <property type="entry name" value="Decaprenyl diphosphate synthase-like"/>
    <property type="match status" value="1"/>
</dbReference>
<dbReference type="PANTHER" id="PTHR10291">
    <property type="entry name" value="DEHYDRODOLICHYL DIPHOSPHATE SYNTHASE FAMILY MEMBER"/>
    <property type="match status" value="1"/>
</dbReference>
<keyword evidence="5" id="KW-0732">Signal</keyword>
<feature type="region of interest" description="Disordered" evidence="4">
    <location>
        <begin position="339"/>
        <end position="370"/>
    </location>
</feature>
<comment type="similarity">
    <text evidence="1 3">Belongs to the UPP synthase family.</text>
</comment>